<keyword evidence="2 7" id="KW-0812">Transmembrane</keyword>
<dbReference type="Pfam" id="PF16165">
    <property type="entry name" value="Ferlin_C"/>
    <property type="match status" value="1"/>
</dbReference>
<dbReference type="Pfam" id="PF00168">
    <property type="entry name" value="C2"/>
    <property type="match status" value="1"/>
</dbReference>
<dbReference type="PANTHER" id="PTHR12546:SF36">
    <property type="entry name" value="FER-1-LIKE PROTEIN 4"/>
    <property type="match status" value="1"/>
</dbReference>
<evidence type="ECO:0000256" key="3">
    <source>
        <dbReference type="ARBA" id="ARBA00022737"/>
    </source>
</evidence>
<organism evidence="9 10">
    <name type="scientific">Saguinus oedipus</name>
    <name type="common">Cotton-top tamarin</name>
    <name type="synonym">Oedipomidas oedipus</name>
    <dbReference type="NCBI Taxonomy" id="9490"/>
    <lineage>
        <taxon>Eukaryota</taxon>
        <taxon>Metazoa</taxon>
        <taxon>Chordata</taxon>
        <taxon>Craniata</taxon>
        <taxon>Vertebrata</taxon>
        <taxon>Euteleostomi</taxon>
        <taxon>Mammalia</taxon>
        <taxon>Eutheria</taxon>
        <taxon>Euarchontoglires</taxon>
        <taxon>Primates</taxon>
        <taxon>Haplorrhini</taxon>
        <taxon>Platyrrhini</taxon>
        <taxon>Cebidae</taxon>
        <taxon>Callitrichinae</taxon>
        <taxon>Saguinus</taxon>
    </lineage>
</organism>
<keyword evidence="3" id="KW-0677">Repeat</keyword>
<dbReference type="CDD" id="cd08374">
    <property type="entry name" value="C2F_Ferlin"/>
    <property type="match status" value="1"/>
</dbReference>
<protein>
    <submittedName>
        <fullName evidence="9">Fer-1-like protein 4</fullName>
    </submittedName>
</protein>
<dbReference type="Proteomes" id="UP001266305">
    <property type="component" value="Unassembled WGS sequence"/>
</dbReference>
<sequence>MTVAVFDHDLVGSNDLIGETHIDLENRFYSHHRANCGLASLYDVPNCVPTPAPADASSFSAYRDGYNAWRDAFQPSQILAGLCQCCGLPAPEYRAGAVKVGSKVFLTPPETLPPGSRGLKVASGDPEEAQALLVLRHWQEMPDFGIRLVPEHVEIRSLYHPRSPGLLQGSLHMWIDIFPRDVPAPPPVDIKPRQPIRAPLESLKPLPNVPTPTPSYELRVVIWNTEDVVLDDVNPLTGEMSSDIYVKSWVKGLEHDKQETDVHFNSLTGEGNFNWCFVFRFDYLPTEREVSVRRRPGPFALEEAEFRQPAVLVLQVWDYDRISANDTSLPDTVRGARGPELCSVQLAHDGAGPRCNLFRCRRLRGWWPVVKLQEAEDVEREAQEAQAGKKGNRRRRKGRPEDLEFTDTGGNVYILTGKVEAELELLTVEEAEKRPVGKGRKEPEPLEKPSRPKTSFNWFVNPLKAFVFFIWRRYWRILVVLLLLALVTVFLLLVFYTIPGQISEAIFRPLHK</sequence>
<dbReference type="InterPro" id="IPR037721">
    <property type="entry name" value="Ferlin"/>
</dbReference>
<dbReference type="EMBL" id="JASSZA010000005">
    <property type="protein sequence ID" value="KAK2109897.1"/>
    <property type="molecule type" value="Genomic_DNA"/>
</dbReference>
<proteinExistence type="predicted"/>
<dbReference type="InterPro" id="IPR032362">
    <property type="entry name" value="Ferlin_C"/>
</dbReference>
<keyword evidence="10" id="KW-1185">Reference proteome</keyword>
<evidence type="ECO:0000313" key="9">
    <source>
        <dbReference type="EMBL" id="KAK2109897.1"/>
    </source>
</evidence>
<evidence type="ECO:0000313" key="10">
    <source>
        <dbReference type="Proteomes" id="UP001266305"/>
    </source>
</evidence>
<evidence type="ECO:0000256" key="2">
    <source>
        <dbReference type="ARBA" id="ARBA00022692"/>
    </source>
</evidence>
<feature type="transmembrane region" description="Helical" evidence="7">
    <location>
        <begin position="474"/>
        <end position="498"/>
    </location>
</feature>
<dbReference type="Gene3D" id="2.60.40.150">
    <property type="entry name" value="C2 domain"/>
    <property type="match status" value="1"/>
</dbReference>
<dbReference type="InterPro" id="IPR037725">
    <property type="entry name" value="C2F_Ferlin"/>
</dbReference>
<dbReference type="SUPFAM" id="SSF49562">
    <property type="entry name" value="C2 domain (Calcium/lipid-binding domain, CaLB)"/>
    <property type="match status" value="2"/>
</dbReference>
<comment type="caution">
    <text evidence="9">The sequence shown here is derived from an EMBL/GenBank/DDBJ whole genome shotgun (WGS) entry which is preliminary data.</text>
</comment>
<evidence type="ECO:0000256" key="6">
    <source>
        <dbReference type="SAM" id="MobiDB-lite"/>
    </source>
</evidence>
<gene>
    <name evidence="9" type="primary">FER1L4_1</name>
    <name evidence="9" type="ORF">P7K49_009643</name>
</gene>
<dbReference type="PROSITE" id="PS50004">
    <property type="entry name" value="C2"/>
    <property type="match status" value="1"/>
</dbReference>
<comment type="subcellular location">
    <subcellularLocation>
        <location evidence="1">Membrane</location>
        <topology evidence="1">Single-pass membrane protein</topology>
    </subcellularLocation>
</comment>
<feature type="domain" description="C2" evidence="8">
    <location>
        <begin position="199"/>
        <end position="356"/>
    </location>
</feature>
<name>A0ABQ9VNQ7_SAGOE</name>
<dbReference type="InterPro" id="IPR055072">
    <property type="entry name" value="Ferlin_DSRM"/>
</dbReference>
<evidence type="ECO:0000259" key="8">
    <source>
        <dbReference type="PROSITE" id="PS50004"/>
    </source>
</evidence>
<feature type="region of interest" description="Disordered" evidence="6">
    <location>
        <begin position="378"/>
        <end position="404"/>
    </location>
</feature>
<dbReference type="InterPro" id="IPR035892">
    <property type="entry name" value="C2_domain_sf"/>
</dbReference>
<keyword evidence="4 7" id="KW-1133">Transmembrane helix</keyword>
<evidence type="ECO:0000256" key="7">
    <source>
        <dbReference type="SAM" id="Phobius"/>
    </source>
</evidence>
<dbReference type="PANTHER" id="PTHR12546">
    <property type="entry name" value="FER-1-LIKE"/>
    <property type="match status" value="1"/>
</dbReference>
<evidence type="ECO:0000256" key="4">
    <source>
        <dbReference type="ARBA" id="ARBA00022989"/>
    </source>
</evidence>
<evidence type="ECO:0000256" key="5">
    <source>
        <dbReference type="ARBA" id="ARBA00023136"/>
    </source>
</evidence>
<reference evidence="9 10" key="1">
    <citation type="submission" date="2023-05" db="EMBL/GenBank/DDBJ databases">
        <title>B98-5 Cell Line De Novo Hybrid Assembly: An Optical Mapping Approach.</title>
        <authorList>
            <person name="Kananen K."/>
            <person name="Auerbach J.A."/>
            <person name="Kautto E."/>
            <person name="Blachly J.S."/>
        </authorList>
    </citation>
    <scope>NUCLEOTIDE SEQUENCE [LARGE SCALE GENOMIC DNA]</scope>
    <source>
        <strain evidence="9">B95-8</strain>
        <tissue evidence="9">Cell line</tissue>
    </source>
</reference>
<dbReference type="Pfam" id="PF22901">
    <property type="entry name" value="dsrm_Ferlin"/>
    <property type="match status" value="1"/>
</dbReference>
<evidence type="ECO:0000256" key="1">
    <source>
        <dbReference type="ARBA" id="ARBA00004167"/>
    </source>
</evidence>
<accession>A0ABQ9VNQ7</accession>
<keyword evidence="5 7" id="KW-0472">Membrane</keyword>
<dbReference type="InterPro" id="IPR000008">
    <property type="entry name" value="C2_dom"/>
</dbReference>